<protein>
    <submittedName>
        <fullName evidence="2">Uncharacterized protein</fullName>
    </submittedName>
</protein>
<reference evidence="2 3" key="1">
    <citation type="submission" date="2023-01" db="EMBL/GenBank/DDBJ databases">
        <title>Analysis of 21 Apiospora genomes using comparative genomics revels a genus with tremendous synthesis potential of carbohydrate active enzymes and secondary metabolites.</title>
        <authorList>
            <person name="Sorensen T."/>
        </authorList>
    </citation>
    <scope>NUCLEOTIDE SEQUENCE [LARGE SCALE GENOMIC DNA]</scope>
    <source>
        <strain evidence="2 3">CBS 20057</strain>
    </source>
</reference>
<sequence length="359" mass="41380">MSTQLPADSLELPPDTTEEDNAPTRKLSIADIEEGHRNYFITAITRLISTDIAEVTYAQLFDGLPLSDVAGNRGYSAFPDDHPIYEVHEELCPGMVDKTRKFRNEFHLETLRFDAELLLEFQEAAPGSRAFNIRLIEMVAVALHQIAVVIYQRDESIHKDDGVHDWKPPESDERYWRKHPDGPLPTLFQHSWYVDYDQYPNGAADMAGYWAEAQIIGGVVLFDRRDPTKTPDADPNAVYLHPDRYEAPYRIVQLLPEQRQALLDFLVGEDEPTVPVLPIRVDKTNTHRVDPEEPIRETGIYRDLWERRDFPPQAGDLRLRDVWDRHNFPTRADKVAAGRRARERQCRIEDDQDQEAEGA</sequence>
<evidence type="ECO:0000313" key="2">
    <source>
        <dbReference type="EMBL" id="KAK7993132.1"/>
    </source>
</evidence>
<feature type="region of interest" description="Disordered" evidence="1">
    <location>
        <begin position="1"/>
        <end position="24"/>
    </location>
</feature>
<evidence type="ECO:0000313" key="3">
    <source>
        <dbReference type="Proteomes" id="UP001396898"/>
    </source>
</evidence>
<comment type="caution">
    <text evidence="2">The sequence shown here is derived from an EMBL/GenBank/DDBJ whole genome shotgun (WGS) entry which is preliminary data.</text>
</comment>
<name>A0ABR1QZZ1_9PEZI</name>
<proteinExistence type="predicted"/>
<keyword evidence="3" id="KW-1185">Reference proteome</keyword>
<feature type="region of interest" description="Disordered" evidence="1">
    <location>
        <begin position="334"/>
        <end position="359"/>
    </location>
</feature>
<dbReference type="Proteomes" id="UP001396898">
    <property type="component" value="Unassembled WGS sequence"/>
</dbReference>
<dbReference type="EMBL" id="JAQQWI010000025">
    <property type="protein sequence ID" value="KAK7993132.1"/>
    <property type="molecule type" value="Genomic_DNA"/>
</dbReference>
<organism evidence="2 3">
    <name type="scientific">Apiospora marii</name>
    <dbReference type="NCBI Taxonomy" id="335849"/>
    <lineage>
        <taxon>Eukaryota</taxon>
        <taxon>Fungi</taxon>
        <taxon>Dikarya</taxon>
        <taxon>Ascomycota</taxon>
        <taxon>Pezizomycotina</taxon>
        <taxon>Sordariomycetes</taxon>
        <taxon>Xylariomycetidae</taxon>
        <taxon>Amphisphaeriales</taxon>
        <taxon>Apiosporaceae</taxon>
        <taxon>Apiospora</taxon>
    </lineage>
</organism>
<accession>A0ABR1QZZ1</accession>
<feature type="compositionally biased region" description="Acidic residues" evidence="1">
    <location>
        <begin position="350"/>
        <end position="359"/>
    </location>
</feature>
<evidence type="ECO:0000256" key="1">
    <source>
        <dbReference type="SAM" id="MobiDB-lite"/>
    </source>
</evidence>
<gene>
    <name evidence="2" type="ORF">PG991_016311</name>
</gene>